<gene>
    <name evidence="1" type="ORF">SACU0126_LOCUS29746</name>
</gene>
<organism evidence="1">
    <name type="scientific">Strombidinopsis acuminata</name>
    <dbReference type="NCBI Taxonomy" id="141414"/>
    <lineage>
        <taxon>Eukaryota</taxon>
        <taxon>Sar</taxon>
        <taxon>Alveolata</taxon>
        <taxon>Ciliophora</taxon>
        <taxon>Intramacronucleata</taxon>
        <taxon>Spirotrichea</taxon>
        <taxon>Choreotrichia</taxon>
        <taxon>Choreotrichida</taxon>
        <taxon>Strombidinopsidae</taxon>
        <taxon>Strombidinopsis</taxon>
    </lineage>
</organism>
<protein>
    <submittedName>
        <fullName evidence="1">Uncharacterized protein</fullName>
    </submittedName>
</protein>
<accession>A0A7S3TSE4</accession>
<reference evidence="1" key="1">
    <citation type="submission" date="2021-01" db="EMBL/GenBank/DDBJ databases">
        <authorList>
            <person name="Corre E."/>
            <person name="Pelletier E."/>
            <person name="Niang G."/>
            <person name="Scheremetjew M."/>
            <person name="Finn R."/>
            <person name="Kale V."/>
            <person name="Holt S."/>
            <person name="Cochrane G."/>
            <person name="Meng A."/>
            <person name="Brown T."/>
            <person name="Cohen L."/>
        </authorList>
    </citation>
    <scope>NUCLEOTIDE SEQUENCE</scope>
    <source>
        <strain evidence="1">SPMC142</strain>
    </source>
</reference>
<dbReference type="EMBL" id="HBIQ01093482">
    <property type="protein sequence ID" value="CAE0592727.1"/>
    <property type="molecule type" value="Transcribed_RNA"/>
</dbReference>
<sequence length="232" mass="26089">MPPLSMRTGGDATTQALWDIMNNKSKADRLRLELALAMDMEILCSTTYKLEGDRLEILLAYDAVEALRERGRMFGVEASTLPNVAALLRATQAITVGLATNEYYEDPYNDWFKGKVSAARADSWIIQYEGGASLTIDNENEMRNAIDVCALAEWPSITKKIEGAFQYLEDRFNNNCKTPYQCKEQHRILGLLRAFNPSFAYGNVNSLWVRRLAALPLFAHIPNVDNGLCNLQ</sequence>
<dbReference type="AlphaFoldDB" id="A0A7S3TSE4"/>
<proteinExistence type="predicted"/>
<evidence type="ECO:0000313" key="1">
    <source>
        <dbReference type="EMBL" id="CAE0592727.1"/>
    </source>
</evidence>
<name>A0A7S3TSE4_9SPIT</name>